<reference evidence="1" key="1">
    <citation type="submission" date="2016-07" db="EMBL/GenBank/DDBJ databases">
        <authorList>
            <person name="Bretaudeau A."/>
        </authorList>
    </citation>
    <scope>NUCLEOTIDE SEQUENCE</scope>
    <source>
        <strain evidence="1">Rice</strain>
        <tissue evidence="1">Whole body</tissue>
    </source>
</reference>
<gene>
    <name evidence="1" type="ORF">SFRICE_031274</name>
</gene>
<evidence type="ECO:0000313" key="1">
    <source>
        <dbReference type="EMBL" id="SOQ54566.1"/>
    </source>
</evidence>
<proteinExistence type="predicted"/>
<protein>
    <submittedName>
        <fullName evidence="1">SFRICE_031274</fullName>
    </submittedName>
</protein>
<dbReference type="EMBL" id="ODYU01009862">
    <property type="protein sequence ID" value="SOQ54566.1"/>
    <property type="molecule type" value="Genomic_DNA"/>
</dbReference>
<accession>A0A2H1WNL1</accession>
<sequence length="182" mass="19775">MYAETCVITVQLRDRIAHQCASGSQGVVCLCAYVGSVYGYSGARTLAHRRHRSSLTPGPKQTLSETRRSLRLLLTKNYPVPTPALNQSFVVEVLGSQSSSCSICSFQSVDSYGEERARNSIEKNHSMTSPALDEATGSVRLLLNKNHPVPSPDFRAGASVNPLGSPQLRIRHQPYCVSSVVV</sequence>
<name>A0A2H1WNL1_SPOFR</name>
<dbReference type="AlphaFoldDB" id="A0A2H1WNL1"/>
<organism evidence="1">
    <name type="scientific">Spodoptera frugiperda</name>
    <name type="common">Fall armyworm</name>
    <dbReference type="NCBI Taxonomy" id="7108"/>
    <lineage>
        <taxon>Eukaryota</taxon>
        <taxon>Metazoa</taxon>
        <taxon>Ecdysozoa</taxon>
        <taxon>Arthropoda</taxon>
        <taxon>Hexapoda</taxon>
        <taxon>Insecta</taxon>
        <taxon>Pterygota</taxon>
        <taxon>Neoptera</taxon>
        <taxon>Endopterygota</taxon>
        <taxon>Lepidoptera</taxon>
        <taxon>Glossata</taxon>
        <taxon>Ditrysia</taxon>
        <taxon>Noctuoidea</taxon>
        <taxon>Noctuidae</taxon>
        <taxon>Amphipyrinae</taxon>
        <taxon>Spodoptera</taxon>
    </lineage>
</organism>